<feature type="compositionally biased region" description="Low complexity" evidence="1">
    <location>
        <begin position="71"/>
        <end position="81"/>
    </location>
</feature>
<sequence>MTSRLGVRGALRGVGVPVGKALELSVAVAFKKSVTTTLELAALQVQQYRRFHVESSQASPAIAGSMEKDTAASSAGTTTSTPSLRIRVEWPADMSERARRIASNHESGSAAPIQGSQATSSKDLSTFMSKSELEEELEVNDARAFWRRVKSAISWPLSTAATNSLSSTAEASNGAGSPPILYKRYVDGMTAAHHYPSRLLPPNESQPLPPLFFVTPFSLQDSLDHSAQASRLGFGEMRGHKPNVTGMHPKTALVERLYGHVSLLFLFDVGGQHSQISDVASWLRLLERHSGFISAVYGSAFVPAAAAAATTGSAQHDLIAQLRPRIYRRGSSQDPELARVSYICIDHAPIWLRRLALRSMQHLSPAFHPLTPFHTFPQRFRQARCMQQGPLEPHKAEEKDEVRRLAEEYSRLGALFGRGSTSRALVGSFLGYSGRWGRVETEALKRKERQKFVTVLLVDKAARVRWHCTGLPTEEAVLLLISGLKSLLAEEPNAAKVTPRAHV</sequence>
<feature type="compositionally biased region" description="Basic and acidic residues" evidence="1">
    <location>
        <begin position="86"/>
        <end position="99"/>
    </location>
</feature>
<evidence type="ECO:0000313" key="2">
    <source>
        <dbReference type="EMBL" id="CDJ37813.1"/>
    </source>
</evidence>
<evidence type="ECO:0000256" key="1">
    <source>
        <dbReference type="SAM" id="MobiDB-lite"/>
    </source>
</evidence>
<dbReference type="Proteomes" id="UP000030747">
    <property type="component" value="Unassembled WGS sequence"/>
</dbReference>
<dbReference type="AlphaFoldDB" id="U6KQU9"/>
<reference evidence="2" key="2">
    <citation type="submission" date="2013-10" db="EMBL/GenBank/DDBJ databases">
        <authorList>
            <person name="Aslett M."/>
        </authorList>
    </citation>
    <scope>NUCLEOTIDE SEQUENCE [LARGE SCALE GENOMIC DNA]</scope>
    <source>
        <strain evidence="2">Houghton</strain>
    </source>
</reference>
<dbReference type="OrthoDB" id="346242at2759"/>
<keyword evidence="3" id="KW-1185">Reference proteome</keyword>
<accession>U6KQU9</accession>
<protein>
    <submittedName>
        <fullName evidence="2">Uncharacterized protein</fullName>
    </submittedName>
</protein>
<dbReference type="VEuPathDB" id="ToxoDB:ETH2_1524900"/>
<dbReference type="EMBL" id="HG673781">
    <property type="protein sequence ID" value="CDJ37813.1"/>
    <property type="molecule type" value="Genomic_DNA"/>
</dbReference>
<dbReference type="RefSeq" id="XP_013228651.1">
    <property type="nucleotide sequence ID" value="XM_013373197.1"/>
</dbReference>
<evidence type="ECO:0000313" key="3">
    <source>
        <dbReference type="Proteomes" id="UP000030747"/>
    </source>
</evidence>
<organism evidence="2 3">
    <name type="scientific">Eimeria tenella</name>
    <name type="common">Coccidian parasite</name>
    <dbReference type="NCBI Taxonomy" id="5802"/>
    <lineage>
        <taxon>Eukaryota</taxon>
        <taxon>Sar</taxon>
        <taxon>Alveolata</taxon>
        <taxon>Apicomplexa</taxon>
        <taxon>Conoidasida</taxon>
        <taxon>Coccidia</taxon>
        <taxon>Eucoccidiorida</taxon>
        <taxon>Eimeriorina</taxon>
        <taxon>Eimeriidae</taxon>
        <taxon>Eimeria</taxon>
    </lineage>
</organism>
<name>U6KQU9_EIMTE</name>
<feature type="compositionally biased region" description="Polar residues" evidence="1">
    <location>
        <begin position="114"/>
        <end position="125"/>
    </location>
</feature>
<gene>
    <name evidence="2" type="ORF">ETH_00016610</name>
</gene>
<reference evidence="2" key="1">
    <citation type="submission" date="2013-10" db="EMBL/GenBank/DDBJ databases">
        <title>Genomic analysis of the causative agents of coccidiosis in chickens.</title>
        <authorList>
            <person name="Reid A.J."/>
            <person name="Blake D."/>
            <person name="Billington K."/>
            <person name="Browne H."/>
            <person name="Dunn M."/>
            <person name="Hung S."/>
            <person name="Kawahara F."/>
            <person name="Miranda-Saavedra D."/>
            <person name="Mourier T."/>
            <person name="Nagra H."/>
            <person name="Otto T.D."/>
            <person name="Rawlings N."/>
            <person name="Sanchez A."/>
            <person name="Sanders M."/>
            <person name="Subramaniam C."/>
            <person name="Tay Y."/>
            <person name="Dear P."/>
            <person name="Doerig C."/>
            <person name="Gruber A."/>
            <person name="Parkinson J."/>
            <person name="Shirley M."/>
            <person name="Wan K.L."/>
            <person name="Berriman M."/>
            <person name="Tomley F."/>
            <person name="Pain A."/>
        </authorList>
    </citation>
    <scope>NUCLEOTIDE SEQUENCE [LARGE SCALE GENOMIC DNA]</scope>
    <source>
        <strain evidence="2">Houghton</strain>
    </source>
</reference>
<proteinExistence type="predicted"/>
<dbReference type="GeneID" id="25252476"/>
<dbReference type="VEuPathDB" id="ToxoDB:ETH_00016610"/>
<feature type="region of interest" description="Disordered" evidence="1">
    <location>
        <begin position="59"/>
        <end position="125"/>
    </location>
</feature>